<evidence type="ECO:0000256" key="2">
    <source>
        <dbReference type="ARBA" id="ARBA00023015"/>
    </source>
</evidence>
<evidence type="ECO:0000256" key="5">
    <source>
        <dbReference type="ARBA" id="ARBA00023163"/>
    </source>
</evidence>
<evidence type="ECO:0000256" key="7">
    <source>
        <dbReference type="SAM" id="MobiDB-lite"/>
    </source>
</evidence>
<evidence type="ECO:0000256" key="6">
    <source>
        <dbReference type="ARBA" id="ARBA00023242"/>
    </source>
</evidence>
<feature type="region of interest" description="Disordered" evidence="7">
    <location>
        <begin position="1"/>
        <end position="49"/>
    </location>
</feature>
<dbReference type="Pfam" id="PF02042">
    <property type="entry name" value="RWP-RK"/>
    <property type="match status" value="1"/>
</dbReference>
<evidence type="ECO:0000256" key="4">
    <source>
        <dbReference type="ARBA" id="ARBA00023125"/>
    </source>
</evidence>
<keyword evidence="4" id="KW-0238">DNA-binding</keyword>
<dbReference type="PANTHER" id="PTHR46373:SF2">
    <property type="entry name" value="RWP-RK DOMAIN-CONTAINING PROTEIN"/>
    <property type="match status" value="1"/>
</dbReference>
<dbReference type="PaxDb" id="55529-EKX37889"/>
<dbReference type="HOGENOM" id="CLU_1144405_0_0_1"/>
<dbReference type="KEGG" id="gtt:GUITHDRAFT_115862"/>
<organism evidence="9">
    <name type="scientific">Guillardia theta (strain CCMP2712)</name>
    <name type="common">Cryptophyte</name>
    <dbReference type="NCBI Taxonomy" id="905079"/>
    <lineage>
        <taxon>Eukaryota</taxon>
        <taxon>Cryptophyceae</taxon>
        <taxon>Pyrenomonadales</taxon>
        <taxon>Geminigeraceae</taxon>
        <taxon>Guillardia</taxon>
    </lineage>
</organism>
<keyword evidence="3" id="KW-0175">Coiled coil</keyword>
<reference evidence="9 11" key="1">
    <citation type="journal article" date="2012" name="Nature">
        <title>Algal genomes reveal evolutionary mosaicism and the fate of nucleomorphs.</title>
        <authorList>
            <consortium name="DOE Joint Genome Institute"/>
            <person name="Curtis B.A."/>
            <person name="Tanifuji G."/>
            <person name="Burki F."/>
            <person name="Gruber A."/>
            <person name="Irimia M."/>
            <person name="Maruyama S."/>
            <person name="Arias M.C."/>
            <person name="Ball S.G."/>
            <person name="Gile G.H."/>
            <person name="Hirakawa Y."/>
            <person name="Hopkins J.F."/>
            <person name="Kuo A."/>
            <person name="Rensing S.A."/>
            <person name="Schmutz J."/>
            <person name="Symeonidi A."/>
            <person name="Elias M."/>
            <person name="Eveleigh R.J."/>
            <person name="Herman E.K."/>
            <person name="Klute M.J."/>
            <person name="Nakayama T."/>
            <person name="Obornik M."/>
            <person name="Reyes-Prieto A."/>
            <person name="Armbrust E.V."/>
            <person name="Aves S.J."/>
            <person name="Beiko R.G."/>
            <person name="Coutinho P."/>
            <person name="Dacks J.B."/>
            <person name="Durnford D.G."/>
            <person name="Fast N.M."/>
            <person name="Green B.R."/>
            <person name="Grisdale C.J."/>
            <person name="Hempel F."/>
            <person name="Henrissat B."/>
            <person name="Hoppner M.P."/>
            <person name="Ishida K."/>
            <person name="Kim E."/>
            <person name="Koreny L."/>
            <person name="Kroth P.G."/>
            <person name="Liu Y."/>
            <person name="Malik S.B."/>
            <person name="Maier U.G."/>
            <person name="McRose D."/>
            <person name="Mock T."/>
            <person name="Neilson J.A."/>
            <person name="Onodera N.T."/>
            <person name="Poole A.M."/>
            <person name="Pritham E.J."/>
            <person name="Richards T.A."/>
            <person name="Rocap G."/>
            <person name="Roy S.W."/>
            <person name="Sarai C."/>
            <person name="Schaack S."/>
            <person name="Shirato S."/>
            <person name="Slamovits C.H."/>
            <person name="Spencer D.F."/>
            <person name="Suzuki S."/>
            <person name="Worden A.Z."/>
            <person name="Zauner S."/>
            <person name="Barry K."/>
            <person name="Bell C."/>
            <person name="Bharti A.K."/>
            <person name="Crow J.A."/>
            <person name="Grimwood J."/>
            <person name="Kramer R."/>
            <person name="Lindquist E."/>
            <person name="Lucas S."/>
            <person name="Salamov A."/>
            <person name="McFadden G.I."/>
            <person name="Lane C.E."/>
            <person name="Keeling P.J."/>
            <person name="Gray M.W."/>
            <person name="Grigoriev I.V."/>
            <person name="Archibald J.M."/>
        </authorList>
    </citation>
    <scope>NUCLEOTIDE SEQUENCE</scope>
    <source>
        <strain evidence="9 11">CCMP2712</strain>
    </source>
</reference>
<dbReference type="PROSITE" id="PS51519">
    <property type="entry name" value="RWP_RK"/>
    <property type="match status" value="1"/>
</dbReference>
<evidence type="ECO:0000256" key="1">
    <source>
        <dbReference type="ARBA" id="ARBA00004049"/>
    </source>
</evidence>
<feature type="compositionally biased region" description="Basic and acidic residues" evidence="7">
    <location>
        <begin position="121"/>
        <end position="131"/>
    </location>
</feature>
<evidence type="ECO:0000313" key="10">
    <source>
        <dbReference type="EnsemblProtists" id="EKX37889"/>
    </source>
</evidence>
<keyword evidence="2" id="KW-0805">Transcription regulation</keyword>
<protein>
    <recommendedName>
        <fullName evidence="8">RWP-RK domain-containing protein</fullName>
    </recommendedName>
</protein>
<dbReference type="InterPro" id="IPR003035">
    <property type="entry name" value="RWP-RK_dom"/>
</dbReference>
<proteinExistence type="predicted"/>
<dbReference type="PANTHER" id="PTHR46373">
    <property type="entry name" value="PROTEIN RKD4"/>
    <property type="match status" value="1"/>
</dbReference>
<keyword evidence="6" id="KW-0539">Nucleus</keyword>
<dbReference type="InterPro" id="IPR044607">
    <property type="entry name" value="RKD-like"/>
</dbReference>
<keyword evidence="11" id="KW-1185">Reference proteome</keyword>
<dbReference type="EnsemblProtists" id="EKX37889">
    <property type="protein sequence ID" value="EKX37889"/>
    <property type="gene ID" value="GUITHDRAFT_115862"/>
</dbReference>
<evidence type="ECO:0000313" key="9">
    <source>
        <dbReference type="EMBL" id="EKX37889.1"/>
    </source>
</evidence>
<reference evidence="10" key="3">
    <citation type="submission" date="2015-06" db="UniProtKB">
        <authorList>
            <consortium name="EnsemblProtists"/>
        </authorList>
    </citation>
    <scope>IDENTIFICATION</scope>
</reference>
<gene>
    <name evidence="9" type="ORF">GUITHDRAFT_115862</name>
</gene>
<feature type="region of interest" description="Disordered" evidence="7">
    <location>
        <begin position="95"/>
        <end position="140"/>
    </location>
</feature>
<dbReference type="GO" id="GO:0003700">
    <property type="term" value="F:DNA-binding transcription factor activity"/>
    <property type="evidence" value="ECO:0007669"/>
    <property type="project" value="InterPro"/>
</dbReference>
<keyword evidence="5" id="KW-0804">Transcription</keyword>
<feature type="domain" description="RWP-RK" evidence="8">
    <location>
        <begin position="38"/>
        <end position="121"/>
    </location>
</feature>
<accession>L1IPS5</accession>
<dbReference type="GeneID" id="17294668"/>
<dbReference type="GO" id="GO:0003677">
    <property type="term" value="F:DNA binding"/>
    <property type="evidence" value="ECO:0007669"/>
    <property type="project" value="UniProtKB-KW"/>
</dbReference>
<dbReference type="EMBL" id="JH993053">
    <property type="protein sequence ID" value="EKX37889.1"/>
    <property type="molecule type" value="Genomic_DNA"/>
</dbReference>
<dbReference type="Proteomes" id="UP000011087">
    <property type="component" value="Unassembled WGS sequence"/>
</dbReference>
<dbReference type="AlphaFoldDB" id="L1IPS5"/>
<name>L1IPS5_GUITC</name>
<reference evidence="11" key="2">
    <citation type="submission" date="2012-11" db="EMBL/GenBank/DDBJ databases">
        <authorList>
            <person name="Kuo A."/>
            <person name="Curtis B.A."/>
            <person name="Tanifuji G."/>
            <person name="Burki F."/>
            <person name="Gruber A."/>
            <person name="Irimia M."/>
            <person name="Maruyama S."/>
            <person name="Arias M.C."/>
            <person name="Ball S.G."/>
            <person name="Gile G.H."/>
            <person name="Hirakawa Y."/>
            <person name="Hopkins J.F."/>
            <person name="Rensing S.A."/>
            <person name="Schmutz J."/>
            <person name="Symeonidi A."/>
            <person name="Elias M."/>
            <person name="Eveleigh R.J."/>
            <person name="Herman E.K."/>
            <person name="Klute M.J."/>
            <person name="Nakayama T."/>
            <person name="Obornik M."/>
            <person name="Reyes-Prieto A."/>
            <person name="Armbrust E.V."/>
            <person name="Aves S.J."/>
            <person name="Beiko R.G."/>
            <person name="Coutinho P."/>
            <person name="Dacks J.B."/>
            <person name="Durnford D.G."/>
            <person name="Fast N.M."/>
            <person name="Green B.R."/>
            <person name="Grisdale C."/>
            <person name="Hempe F."/>
            <person name="Henrissat B."/>
            <person name="Hoppner M.P."/>
            <person name="Ishida K.-I."/>
            <person name="Kim E."/>
            <person name="Koreny L."/>
            <person name="Kroth P.G."/>
            <person name="Liu Y."/>
            <person name="Malik S.-B."/>
            <person name="Maier U.G."/>
            <person name="McRose D."/>
            <person name="Mock T."/>
            <person name="Neilson J.A."/>
            <person name="Onodera N.T."/>
            <person name="Poole A.M."/>
            <person name="Pritham E.J."/>
            <person name="Richards T.A."/>
            <person name="Rocap G."/>
            <person name="Roy S.W."/>
            <person name="Sarai C."/>
            <person name="Schaack S."/>
            <person name="Shirato S."/>
            <person name="Slamovits C.H."/>
            <person name="Spencer D.F."/>
            <person name="Suzuki S."/>
            <person name="Worden A.Z."/>
            <person name="Zauner S."/>
            <person name="Barry K."/>
            <person name="Bell C."/>
            <person name="Bharti A.K."/>
            <person name="Crow J.A."/>
            <person name="Grimwood J."/>
            <person name="Kramer R."/>
            <person name="Lindquist E."/>
            <person name="Lucas S."/>
            <person name="Salamov A."/>
            <person name="McFadden G.I."/>
            <person name="Lane C.E."/>
            <person name="Keeling P.J."/>
            <person name="Gray M.W."/>
            <person name="Grigoriev I.V."/>
            <person name="Archibald J.M."/>
        </authorList>
    </citation>
    <scope>NUCLEOTIDE SEQUENCE</scope>
    <source>
        <strain evidence="11">CCMP2712</strain>
    </source>
</reference>
<comment type="function">
    <text evidence="1">Putative transcription factor.</text>
</comment>
<dbReference type="RefSeq" id="XP_005824869.1">
    <property type="nucleotide sequence ID" value="XM_005824812.1"/>
</dbReference>
<sequence>MSTVDARTGKKSKRSSKSKGSNGKANPRIVRANVFPRRKKGESERSSNCSLSLSLVDIKSLFYMRQSEAATFLGISLTAMKNACRRVGISRWPYSRQRPDMVNQNKSQGENTQSVANIPAKQEDSSAKESEDPQGPSTRDMERVLGDMEESRVPIVDYLHNPNVQTLAQWRAAFNCDSPQELQSSSEEDDFQEVVMRQKVEWGEAWFDEREEAHHLHSGRVMADCELFSHAEDIDGCLSFDDL</sequence>
<evidence type="ECO:0000313" key="11">
    <source>
        <dbReference type="Proteomes" id="UP000011087"/>
    </source>
</evidence>
<evidence type="ECO:0000256" key="3">
    <source>
        <dbReference type="ARBA" id="ARBA00023054"/>
    </source>
</evidence>
<feature type="compositionally biased region" description="Polar residues" evidence="7">
    <location>
        <begin position="102"/>
        <end position="116"/>
    </location>
</feature>
<evidence type="ECO:0000259" key="8">
    <source>
        <dbReference type="PROSITE" id="PS51519"/>
    </source>
</evidence>